<dbReference type="EMBL" id="JBHRYE010000051">
    <property type="protein sequence ID" value="MFC3673703.1"/>
    <property type="molecule type" value="Genomic_DNA"/>
</dbReference>
<dbReference type="RefSeq" id="WP_191325761.1">
    <property type="nucleotide sequence ID" value="NZ_BMZP01000021.1"/>
</dbReference>
<dbReference type="InterPro" id="IPR050177">
    <property type="entry name" value="Lipid_A_modif_metabolic_enz"/>
</dbReference>
<dbReference type="InterPro" id="IPR036291">
    <property type="entry name" value="NAD(P)-bd_dom_sf"/>
</dbReference>
<feature type="domain" description="NAD-dependent epimerase/dehydratase" evidence="1">
    <location>
        <begin position="134"/>
        <end position="223"/>
    </location>
</feature>
<accession>A0ABV7V9E8</accession>
<dbReference type="InterPro" id="IPR001509">
    <property type="entry name" value="Epimerase_deHydtase"/>
</dbReference>
<dbReference type="PANTHER" id="PTHR43245:SF13">
    <property type="entry name" value="UDP-D-APIOSE_UDP-D-XYLOSE SYNTHASE 2"/>
    <property type="match status" value="1"/>
</dbReference>
<evidence type="ECO:0000259" key="1">
    <source>
        <dbReference type="Pfam" id="PF01370"/>
    </source>
</evidence>
<dbReference type="Pfam" id="PF01370">
    <property type="entry name" value="Epimerase"/>
    <property type="match status" value="1"/>
</dbReference>
<evidence type="ECO:0000313" key="2">
    <source>
        <dbReference type="EMBL" id="MFC3673703.1"/>
    </source>
</evidence>
<sequence length="382" mass="42253">MDVLVIGGTGQTGPLVIQGLVDRGHAVTILHSGRHEPPLPPIEHIHADVHFAETLAPVLEGRRFDAAICMYGRAQIIADALNGKIGRLISISGARYYYGRPDDPRWGPIGAWVADEQSPFSDDAELDRLGSRVFATEQAVMAHHAAGDFDVTILRFPGIYGPGSILPADWGFMRRILDGRTSLLMPDGGLMLRSRAYRDNAAHAVLLAMDHPDAARGEVFNVADDPPELSLAQTILAMARALGREIDFVDCPGWLGHRIYGGQIGFHRLLDTTKIRQRLGYRDKVPLLDALAESARWWRDNPPERGGEVEQKLGDAFDYAMEDRLIAHLLGSAASLDELAVHVTESAHPFRHPKREGEVWTRDSSAKLMNTPFRYPYALRRA</sequence>
<gene>
    <name evidence="2" type="ORF">ACFOOT_19965</name>
</gene>
<proteinExistence type="predicted"/>
<evidence type="ECO:0000313" key="3">
    <source>
        <dbReference type="Proteomes" id="UP001595683"/>
    </source>
</evidence>
<comment type="caution">
    <text evidence="2">The sequence shown here is derived from an EMBL/GenBank/DDBJ whole genome shotgun (WGS) entry which is preliminary data.</text>
</comment>
<organism evidence="2 3">
    <name type="scientific">Novosphingobium pokkalii</name>
    <dbReference type="NCBI Taxonomy" id="1770194"/>
    <lineage>
        <taxon>Bacteria</taxon>
        <taxon>Pseudomonadati</taxon>
        <taxon>Pseudomonadota</taxon>
        <taxon>Alphaproteobacteria</taxon>
        <taxon>Sphingomonadales</taxon>
        <taxon>Sphingomonadaceae</taxon>
        <taxon>Novosphingobium</taxon>
    </lineage>
</organism>
<name>A0ABV7V9E8_9SPHN</name>
<dbReference type="Proteomes" id="UP001595683">
    <property type="component" value="Unassembled WGS sequence"/>
</dbReference>
<dbReference type="SUPFAM" id="SSF51735">
    <property type="entry name" value="NAD(P)-binding Rossmann-fold domains"/>
    <property type="match status" value="1"/>
</dbReference>
<dbReference type="PANTHER" id="PTHR43245">
    <property type="entry name" value="BIFUNCTIONAL POLYMYXIN RESISTANCE PROTEIN ARNA"/>
    <property type="match status" value="1"/>
</dbReference>
<keyword evidence="3" id="KW-1185">Reference proteome</keyword>
<reference evidence="3" key="1">
    <citation type="journal article" date="2019" name="Int. J. Syst. Evol. Microbiol.">
        <title>The Global Catalogue of Microorganisms (GCM) 10K type strain sequencing project: providing services to taxonomists for standard genome sequencing and annotation.</title>
        <authorList>
            <consortium name="The Broad Institute Genomics Platform"/>
            <consortium name="The Broad Institute Genome Sequencing Center for Infectious Disease"/>
            <person name="Wu L."/>
            <person name="Ma J."/>
        </authorList>
    </citation>
    <scope>NUCLEOTIDE SEQUENCE [LARGE SCALE GENOMIC DNA]</scope>
    <source>
        <strain evidence="3">KCTC 42224</strain>
    </source>
</reference>
<dbReference type="Gene3D" id="3.40.50.720">
    <property type="entry name" value="NAD(P)-binding Rossmann-like Domain"/>
    <property type="match status" value="1"/>
</dbReference>
<protein>
    <submittedName>
        <fullName evidence="2">NAD-dependent epimerase/dehydratase family protein</fullName>
    </submittedName>
</protein>